<comment type="subcellular location">
    <subcellularLocation>
        <location evidence="1">Membrane</location>
        <topology evidence="1">Multi-pass membrane protein</topology>
    </subcellularLocation>
</comment>
<feature type="transmembrane region" description="Helical" evidence="6">
    <location>
        <begin position="119"/>
        <end position="138"/>
    </location>
</feature>
<evidence type="ECO:0000256" key="6">
    <source>
        <dbReference type="SAM" id="Phobius"/>
    </source>
</evidence>
<dbReference type="EMBL" id="CP133623">
    <property type="protein sequence ID" value="WMV57579.1"/>
    <property type="molecule type" value="Genomic_DNA"/>
</dbReference>
<dbReference type="AlphaFoldDB" id="A0AAF0V5D2"/>
<dbReference type="PANTHER" id="PTHR19241">
    <property type="entry name" value="ATP-BINDING CASSETTE TRANSPORTER"/>
    <property type="match status" value="1"/>
</dbReference>
<feature type="transmembrane region" description="Helical" evidence="6">
    <location>
        <begin position="68"/>
        <end position="86"/>
    </location>
</feature>
<accession>A0AAF0V5D2</accession>
<evidence type="ECO:0000256" key="1">
    <source>
        <dbReference type="ARBA" id="ARBA00004141"/>
    </source>
</evidence>
<dbReference type="GO" id="GO:0140359">
    <property type="term" value="F:ABC-type transporter activity"/>
    <property type="evidence" value="ECO:0007669"/>
    <property type="project" value="InterPro"/>
</dbReference>
<keyword evidence="2" id="KW-0813">Transport</keyword>
<dbReference type="GO" id="GO:0005886">
    <property type="term" value="C:plasma membrane"/>
    <property type="evidence" value="ECO:0007669"/>
    <property type="project" value="UniProtKB-ARBA"/>
</dbReference>
<keyword evidence="5 6" id="KW-0472">Membrane</keyword>
<proteinExistence type="predicted"/>
<sequence length="262" mass="30171">MLLIERMMDFFHLAVALMVGTIFRKVGSKRETSSDLTTIIGAMYTVVLFVGINNRSTVQAIVAIGRTVFYREGAAGMYSALAYAMAQVISEIPYIIIQTTYYTLIVYTMVGFELTATKFFWFYFVTFFSFLYFTYYGMMTVAITPNHHVASIFAAAFFSLFNLFSGFFIPRPRIPKWWIWYYWICPVAWTVYGCIVSQYGDVEGTIKVPGMSIDPKIKDYLIDNFGYNPNSMGLVSILLVSFAVFFAFMYSYSIKKLNFLRR</sequence>
<dbReference type="InterPro" id="IPR013525">
    <property type="entry name" value="ABC2_TM"/>
</dbReference>
<keyword evidence="4 6" id="KW-1133">Transmembrane helix</keyword>
<keyword evidence="3 6" id="KW-0812">Transmembrane</keyword>
<feature type="transmembrane region" description="Helical" evidence="6">
    <location>
        <begin position="150"/>
        <end position="169"/>
    </location>
</feature>
<evidence type="ECO:0000256" key="3">
    <source>
        <dbReference type="ARBA" id="ARBA00022692"/>
    </source>
</evidence>
<dbReference type="Proteomes" id="UP001234989">
    <property type="component" value="Chromosome 12"/>
</dbReference>
<evidence type="ECO:0000256" key="5">
    <source>
        <dbReference type="ARBA" id="ARBA00023136"/>
    </source>
</evidence>
<feature type="transmembrane region" description="Helical" evidence="6">
    <location>
        <begin position="38"/>
        <end position="56"/>
    </location>
</feature>
<evidence type="ECO:0000259" key="7">
    <source>
        <dbReference type="Pfam" id="PF01061"/>
    </source>
</evidence>
<evidence type="ECO:0000313" key="9">
    <source>
        <dbReference type="Proteomes" id="UP001234989"/>
    </source>
</evidence>
<feature type="transmembrane region" description="Helical" evidence="6">
    <location>
        <begin position="231"/>
        <end position="252"/>
    </location>
</feature>
<protein>
    <recommendedName>
        <fullName evidence="7">ABC-2 type transporter transmembrane domain-containing protein</fullName>
    </recommendedName>
</protein>
<feature type="transmembrane region" description="Helical" evidence="6">
    <location>
        <begin position="181"/>
        <end position="200"/>
    </location>
</feature>
<organism evidence="8 9">
    <name type="scientific">Solanum verrucosum</name>
    <dbReference type="NCBI Taxonomy" id="315347"/>
    <lineage>
        <taxon>Eukaryota</taxon>
        <taxon>Viridiplantae</taxon>
        <taxon>Streptophyta</taxon>
        <taxon>Embryophyta</taxon>
        <taxon>Tracheophyta</taxon>
        <taxon>Spermatophyta</taxon>
        <taxon>Magnoliopsida</taxon>
        <taxon>eudicotyledons</taxon>
        <taxon>Gunneridae</taxon>
        <taxon>Pentapetalae</taxon>
        <taxon>asterids</taxon>
        <taxon>lamiids</taxon>
        <taxon>Solanales</taxon>
        <taxon>Solanaceae</taxon>
        <taxon>Solanoideae</taxon>
        <taxon>Solaneae</taxon>
        <taxon>Solanum</taxon>
    </lineage>
</organism>
<evidence type="ECO:0000256" key="2">
    <source>
        <dbReference type="ARBA" id="ARBA00022448"/>
    </source>
</evidence>
<dbReference type="Pfam" id="PF01061">
    <property type="entry name" value="ABC2_membrane"/>
    <property type="match status" value="1"/>
</dbReference>
<reference evidence="8" key="1">
    <citation type="submission" date="2023-08" db="EMBL/GenBank/DDBJ databases">
        <title>A de novo genome assembly of Solanum verrucosum Schlechtendal, a Mexican diploid species geographically isolated from the other diploid A-genome species in potato relatives.</title>
        <authorList>
            <person name="Hosaka K."/>
        </authorList>
    </citation>
    <scope>NUCLEOTIDE SEQUENCE</scope>
    <source>
        <tissue evidence="8">Young leaves</tissue>
    </source>
</reference>
<evidence type="ECO:0000256" key="4">
    <source>
        <dbReference type="ARBA" id="ARBA00022989"/>
    </source>
</evidence>
<evidence type="ECO:0000313" key="8">
    <source>
        <dbReference type="EMBL" id="WMV57579.1"/>
    </source>
</evidence>
<name>A0AAF0V5D2_SOLVR</name>
<feature type="transmembrane region" description="Helical" evidence="6">
    <location>
        <begin position="92"/>
        <end position="112"/>
    </location>
</feature>
<keyword evidence="9" id="KW-1185">Reference proteome</keyword>
<feature type="domain" description="ABC-2 type transporter transmembrane" evidence="7">
    <location>
        <begin position="10"/>
        <end position="199"/>
    </location>
</feature>
<gene>
    <name evidence="8" type="ORF">MTR67_050964</name>
</gene>